<dbReference type="InterPro" id="IPR013173">
    <property type="entry name" value="DNA_primase_DnaG_DnaB-bd_dom"/>
</dbReference>
<dbReference type="SUPFAM" id="SSF117023">
    <property type="entry name" value="DNA primase DnaG, C-terminal domain"/>
    <property type="match status" value="1"/>
</dbReference>
<evidence type="ECO:0000256" key="7">
    <source>
        <dbReference type="ARBA" id="ARBA00022771"/>
    </source>
</evidence>
<keyword evidence="5 12" id="KW-0235">DNA replication</keyword>
<feature type="domain" description="Toprim" evidence="15">
    <location>
        <begin position="259"/>
        <end position="341"/>
    </location>
</feature>
<dbReference type="SUPFAM" id="SSF57783">
    <property type="entry name" value="Zinc beta-ribbon"/>
    <property type="match status" value="1"/>
</dbReference>
<keyword evidence="6 12" id="KW-0479">Metal-binding</keyword>
<evidence type="ECO:0000256" key="14">
    <source>
        <dbReference type="PIRSR" id="PIRSR002811-1"/>
    </source>
</evidence>
<dbReference type="SMART" id="SM00400">
    <property type="entry name" value="ZnF_CHCC"/>
    <property type="match status" value="1"/>
</dbReference>
<evidence type="ECO:0000256" key="11">
    <source>
        <dbReference type="ARBA" id="ARBA00023163"/>
    </source>
</evidence>
<organism evidence="16 17">
    <name type="scientific">Providencia stuartii (strain MRSN 2154)</name>
    <dbReference type="NCBI Taxonomy" id="1157951"/>
    <lineage>
        <taxon>Bacteria</taxon>
        <taxon>Pseudomonadati</taxon>
        <taxon>Pseudomonadota</taxon>
        <taxon>Gammaproteobacteria</taxon>
        <taxon>Enterobacterales</taxon>
        <taxon>Morganellaceae</taxon>
        <taxon>Providencia</taxon>
    </lineage>
</organism>
<dbReference type="PATRIC" id="fig|1157951.4.peg.2921"/>
<keyword evidence="1 12" id="KW-0240">DNA-directed RNA polymerase</keyword>
<dbReference type="InterPro" id="IPR034151">
    <property type="entry name" value="TOPRIM_DnaG_bac"/>
</dbReference>
<dbReference type="PROSITE" id="PS50880">
    <property type="entry name" value="TOPRIM"/>
    <property type="match status" value="1"/>
</dbReference>
<dbReference type="Proteomes" id="UP000005012">
    <property type="component" value="Chromosome"/>
</dbReference>
<evidence type="ECO:0000256" key="13">
    <source>
        <dbReference type="PIRNR" id="PIRNR002811"/>
    </source>
</evidence>
<evidence type="ECO:0000256" key="3">
    <source>
        <dbReference type="ARBA" id="ARBA00022679"/>
    </source>
</evidence>
<dbReference type="PANTHER" id="PTHR30313:SF2">
    <property type="entry name" value="DNA PRIMASE"/>
    <property type="match status" value="1"/>
</dbReference>
<dbReference type="FunFam" id="3.40.1360.10:FF:000002">
    <property type="entry name" value="DNA primase"/>
    <property type="match status" value="1"/>
</dbReference>
<dbReference type="GO" id="GO:0003899">
    <property type="term" value="F:DNA-directed RNA polymerase activity"/>
    <property type="evidence" value="ECO:0007669"/>
    <property type="project" value="UniProtKB-UniRule"/>
</dbReference>
<dbReference type="Pfam" id="PF08275">
    <property type="entry name" value="DNAG_N"/>
    <property type="match status" value="1"/>
</dbReference>
<dbReference type="InterPro" id="IPR006295">
    <property type="entry name" value="DNA_primase_DnaG"/>
</dbReference>
<keyword evidence="2 12" id="KW-0639">Primosome</keyword>
<evidence type="ECO:0000256" key="4">
    <source>
        <dbReference type="ARBA" id="ARBA00022695"/>
    </source>
</evidence>
<reference evidence="17" key="2">
    <citation type="submission" date="2012-04" db="EMBL/GenBank/DDBJ databases">
        <title>Complete genome sequence of Providencia stuartii clinical isolate MRSN 2154.</title>
        <authorList>
            <person name="Clifford R.J."/>
            <person name="Hang J."/>
            <person name="Riley M.C."/>
            <person name="Onmus-Leone F."/>
            <person name="Kuschner R.A."/>
            <person name="Lesho E.P."/>
            <person name="Waterman P.E."/>
        </authorList>
    </citation>
    <scope>NUCLEOTIDE SEQUENCE [LARGE SCALE GENOMIC DNA]</scope>
    <source>
        <strain evidence="17">MRSN 2154</strain>
    </source>
</reference>
<dbReference type="InterPro" id="IPR016136">
    <property type="entry name" value="DNA_helicase_N/primase_C"/>
</dbReference>
<comment type="domain">
    <text evidence="12">Contains an N-terminal zinc-binding domain, a central core domain that contains the primase activity, and a C-terminal DnaB-binding domain.</text>
</comment>
<dbReference type="PANTHER" id="PTHR30313">
    <property type="entry name" value="DNA PRIMASE"/>
    <property type="match status" value="1"/>
</dbReference>
<evidence type="ECO:0000256" key="1">
    <source>
        <dbReference type="ARBA" id="ARBA00022478"/>
    </source>
</evidence>
<dbReference type="GO" id="GO:0008270">
    <property type="term" value="F:zinc ion binding"/>
    <property type="evidence" value="ECO:0007669"/>
    <property type="project" value="UniProtKB-UniRule"/>
</dbReference>
<keyword evidence="7 12" id="KW-0863">Zinc-finger</keyword>
<dbReference type="GO" id="GO:0003677">
    <property type="term" value="F:DNA binding"/>
    <property type="evidence" value="ECO:0007669"/>
    <property type="project" value="UniProtKB-KW"/>
</dbReference>
<evidence type="ECO:0000256" key="5">
    <source>
        <dbReference type="ARBA" id="ARBA00022705"/>
    </source>
</evidence>
<evidence type="ECO:0000259" key="15">
    <source>
        <dbReference type="PROSITE" id="PS50880"/>
    </source>
</evidence>
<dbReference type="Pfam" id="PF01807">
    <property type="entry name" value="Zn_ribbon_DnaG"/>
    <property type="match status" value="1"/>
</dbReference>
<accession>A0A140NRZ8</accession>
<dbReference type="Gene3D" id="3.40.1360.10">
    <property type="match status" value="1"/>
</dbReference>
<evidence type="ECO:0000256" key="8">
    <source>
        <dbReference type="ARBA" id="ARBA00022833"/>
    </source>
</evidence>
<dbReference type="Gene3D" id="3.90.980.10">
    <property type="entry name" value="DNA primase, catalytic core, N-terminal domain"/>
    <property type="match status" value="1"/>
</dbReference>
<evidence type="ECO:0000256" key="2">
    <source>
        <dbReference type="ARBA" id="ARBA00022515"/>
    </source>
</evidence>
<dbReference type="InterPro" id="IPR006171">
    <property type="entry name" value="TOPRIM_dom"/>
</dbReference>
<evidence type="ECO:0000256" key="9">
    <source>
        <dbReference type="ARBA" id="ARBA00022842"/>
    </source>
</evidence>
<dbReference type="HAMAP" id="MF_00974">
    <property type="entry name" value="DNA_primase_DnaG"/>
    <property type="match status" value="1"/>
</dbReference>
<dbReference type="Pfam" id="PF10410">
    <property type="entry name" value="DnaB_bind"/>
    <property type="match status" value="1"/>
</dbReference>
<dbReference type="Gene3D" id="3.90.580.10">
    <property type="entry name" value="Zinc finger, CHC2-type domain"/>
    <property type="match status" value="1"/>
</dbReference>
<dbReference type="InterPro" id="IPR030846">
    <property type="entry name" value="DnaG_bac"/>
</dbReference>
<dbReference type="InterPro" id="IPR050219">
    <property type="entry name" value="DnaG_primase"/>
</dbReference>
<dbReference type="EC" id="2.7.7.101" evidence="12"/>
<dbReference type="InterPro" id="IPR002694">
    <property type="entry name" value="Znf_CHC2"/>
</dbReference>
<dbReference type="GO" id="GO:0006269">
    <property type="term" value="P:DNA replication, synthesis of primer"/>
    <property type="evidence" value="ECO:0007669"/>
    <property type="project" value="UniProtKB-UniRule"/>
</dbReference>
<dbReference type="Gene3D" id="1.10.860.10">
    <property type="entry name" value="DNAb Helicase, Chain A"/>
    <property type="match status" value="1"/>
</dbReference>
<dbReference type="InterPro" id="IPR036977">
    <property type="entry name" value="DNA_primase_Znf_CHC2"/>
</dbReference>
<dbReference type="RefSeq" id="WP_004925191.1">
    <property type="nucleotide sequence ID" value="NC_017731.1"/>
</dbReference>
<protein>
    <recommendedName>
        <fullName evidence="12 13">DNA primase</fullName>
        <ecNumber evidence="12">2.7.7.101</ecNumber>
    </recommendedName>
</protein>
<dbReference type="FunFam" id="3.90.580.10:FF:000001">
    <property type="entry name" value="DNA primase"/>
    <property type="match status" value="1"/>
</dbReference>
<comment type="function">
    <text evidence="12 13">RNA polymerase that catalyzes the synthesis of short RNA molecules used as primers for DNA polymerase during DNA replication.</text>
</comment>
<comment type="cofactor">
    <cofactor evidence="12 13 14">
        <name>Zn(2+)</name>
        <dbReference type="ChEBI" id="CHEBI:29105"/>
    </cofactor>
    <text evidence="12 13 14">Binds 1 zinc ion per monomer.</text>
</comment>
<evidence type="ECO:0000313" key="16">
    <source>
        <dbReference type="EMBL" id="AFH94732.1"/>
    </source>
</evidence>
<dbReference type="NCBIfam" id="TIGR01391">
    <property type="entry name" value="dnaG"/>
    <property type="match status" value="1"/>
</dbReference>
<name>A0A140NRZ8_PROSM</name>
<dbReference type="OrthoDB" id="9803773at2"/>
<evidence type="ECO:0000256" key="12">
    <source>
        <dbReference type="HAMAP-Rule" id="MF_00974"/>
    </source>
</evidence>
<gene>
    <name evidence="12 16" type="primary">dnaG</name>
    <name evidence="16" type="ordered locus">S70_14520</name>
</gene>
<sequence length="581" mass="65762">MAGRIPRSFINDLLARTDIIDLVDAKVPLKKQGKNHHACCPFHNEKTPSFTVNSERQFYYCFGCGAHGNAIDFLMNYDKLDFVEAIEELSALHGLDVPYETGTGTSQIELHQRQNLYQLMEKINHFYHAALNHPSASKAKDYLSQRGLSADVIEHFSIGFAPVGWDNLLKKFAVNPESRKQLDDAGMLVTNDSGRTYDRFRERVMFPIRDRRGRVIAFGGRVLGDALPKYLNSPETDIFHKGRQLFGLYEATQHNSELDKLLVVEGYMDVVALAQYGIRYAVASLGTSTTSEHIQLLYRSTDTVICCYDGDRAGREAAWRALENALPYLTDGRQLRFMFLPDGEDPDSLVRKEGKEAFELRMNDAQTLSSFLFDSLVPQVDLKTQEGRAKFSKLAIPLIKQIPGETLRLYMAQELGNFIGIPDISQVLAMIDRENAEPVNYQAPKLKPTTMRILIALLVQNPSFSEFVPSLEGIAHIQMPGLSLFQELVDVCRSTPGMTTGQLLELYRDNKFASQLEKLATWNDIEIEEIAEKTFKDALNHLFNSALDERFDYLIAKERTEGLTPEERAEVRLITLSRVKT</sequence>
<dbReference type="InterPro" id="IPR019475">
    <property type="entry name" value="DNA_primase_DnaB-bd"/>
</dbReference>
<keyword evidence="3 12" id="KW-0808">Transferase</keyword>
<dbReference type="CDD" id="cd03364">
    <property type="entry name" value="TOPRIM_DnaG_primases"/>
    <property type="match status" value="1"/>
</dbReference>
<dbReference type="FunFam" id="3.90.980.10:FF:000001">
    <property type="entry name" value="DNA primase"/>
    <property type="match status" value="1"/>
</dbReference>
<dbReference type="InterPro" id="IPR037068">
    <property type="entry name" value="DNA_primase_core_N_sf"/>
</dbReference>
<keyword evidence="10 12" id="KW-0238">DNA-binding</keyword>
<keyword evidence="11 12" id="KW-0804">Transcription</keyword>
<dbReference type="EMBL" id="CP003488">
    <property type="protein sequence ID" value="AFH94732.1"/>
    <property type="molecule type" value="Genomic_DNA"/>
</dbReference>
<dbReference type="GeneID" id="93520549"/>
<comment type="catalytic activity">
    <reaction evidence="12">
        <text>ssDNA + n NTP = ssDNA/pppN(pN)n-1 hybrid + (n-1) diphosphate.</text>
        <dbReference type="EC" id="2.7.7.101"/>
    </reaction>
</comment>
<dbReference type="AlphaFoldDB" id="A0A140NRZ8"/>
<evidence type="ECO:0000256" key="10">
    <source>
        <dbReference type="ARBA" id="ARBA00023125"/>
    </source>
</evidence>
<comment type="subunit">
    <text evidence="12">Monomer. Interacts with DnaB.</text>
</comment>
<reference evidence="16 17" key="1">
    <citation type="journal article" date="2012" name="J. Bacteriol.">
        <title>Complete Genome Sequence of Providencia stuartii Clinical Isolate MRSN 2154.</title>
        <authorList>
            <person name="Clifford R.J."/>
            <person name="Hang J."/>
            <person name="Riley M.C."/>
            <person name="Onmus-Leone F."/>
            <person name="Kuschner R.A."/>
            <person name="Lesho E.P."/>
            <person name="Waterman P.E."/>
        </authorList>
    </citation>
    <scope>NUCLEOTIDE SEQUENCE [LARGE SCALE GENOMIC DNA]</scope>
    <source>
        <strain evidence="16 17">MRSN 2154</strain>
    </source>
</reference>
<comment type="similarity">
    <text evidence="12 13">Belongs to the DnaG primase family.</text>
</comment>
<dbReference type="KEGG" id="psi:S70_14520"/>
<dbReference type="InterPro" id="IPR013264">
    <property type="entry name" value="DNAG_N"/>
</dbReference>
<proteinExistence type="inferred from homology"/>
<dbReference type="GO" id="GO:1990077">
    <property type="term" value="C:primosome complex"/>
    <property type="evidence" value="ECO:0007669"/>
    <property type="project" value="UniProtKB-KW"/>
</dbReference>
<feature type="zinc finger region" description="CHC2-type" evidence="12 14">
    <location>
        <begin position="40"/>
        <end position="64"/>
    </location>
</feature>
<dbReference type="SMART" id="SM00766">
    <property type="entry name" value="DnaG_DnaB_bind"/>
    <property type="match status" value="1"/>
</dbReference>
<keyword evidence="9" id="KW-0460">Magnesium</keyword>
<dbReference type="GO" id="GO:0000428">
    <property type="term" value="C:DNA-directed RNA polymerase complex"/>
    <property type="evidence" value="ECO:0007669"/>
    <property type="project" value="UniProtKB-KW"/>
</dbReference>
<dbReference type="SMART" id="SM00493">
    <property type="entry name" value="TOPRIM"/>
    <property type="match status" value="1"/>
</dbReference>
<keyword evidence="4 12" id="KW-0548">Nucleotidyltransferase</keyword>
<dbReference type="PIRSF" id="PIRSF002811">
    <property type="entry name" value="DnaG"/>
    <property type="match status" value="1"/>
</dbReference>
<dbReference type="HOGENOM" id="CLU_013501_5_1_6"/>
<dbReference type="GO" id="GO:0005737">
    <property type="term" value="C:cytoplasm"/>
    <property type="evidence" value="ECO:0007669"/>
    <property type="project" value="TreeGrafter"/>
</dbReference>
<evidence type="ECO:0000256" key="6">
    <source>
        <dbReference type="ARBA" id="ARBA00022723"/>
    </source>
</evidence>
<evidence type="ECO:0000313" key="17">
    <source>
        <dbReference type="Proteomes" id="UP000005012"/>
    </source>
</evidence>
<dbReference type="SUPFAM" id="SSF56731">
    <property type="entry name" value="DNA primase core"/>
    <property type="match status" value="1"/>
</dbReference>
<dbReference type="Pfam" id="PF13155">
    <property type="entry name" value="Toprim_2"/>
    <property type="match status" value="1"/>
</dbReference>
<keyword evidence="8 12" id="KW-0862">Zinc</keyword>
<dbReference type="Pfam" id="PF08278">
    <property type="entry name" value="DnaG_DnaB_bind"/>
    <property type="match status" value="1"/>
</dbReference>
<dbReference type="Gene3D" id="1.20.50.20">
    <property type="entry name" value="DnaG, RNA polymerase domain, helical bundle"/>
    <property type="match status" value="1"/>
</dbReference>